<gene>
    <name evidence="2" type="primary">Mettl24-L6</name>
    <name evidence="2" type="ORF">Hamer_G010738</name>
</gene>
<dbReference type="PANTHER" id="PTHR32026:SF10">
    <property type="entry name" value="METHYLTRANSFERASE-LIKE PROTEIN 24-RELATED"/>
    <property type="match status" value="1"/>
</dbReference>
<dbReference type="InterPro" id="IPR026913">
    <property type="entry name" value="METTL24"/>
</dbReference>
<accession>A0A8J5MSF7</accession>
<dbReference type="EMBL" id="JAHLQT010028013">
    <property type="protein sequence ID" value="KAG7162083.1"/>
    <property type="molecule type" value="Genomic_DNA"/>
</dbReference>
<dbReference type="InterPro" id="IPR025714">
    <property type="entry name" value="Methyltranfer_dom"/>
</dbReference>
<evidence type="ECO:0000259" key="1">
    <source>
        <dbReference type="Pfam" id="PF13383"/>
    </source>
</evidence>
<protein>
    <submittedName>
        <fullName evidence="2">Methyltransferase-like protein 24-like 6</fullName>
    </submittedName>
</protein>
<dbReference type="GO" id="GO:0008168">
    <property type="term" value="F:methyltransferase activity"/>
    <property type="evidence" value="ECO:0007669"/>
    <property type="project" value="UniProtKB-KW"/>
</dbReference>
<evidence type="ECO:0000313" key="2">
    <source>
        <dbReference type="EMBL" id="KAG7162083.1"/>
    </source>
</evidence>
<dbReference type="AlphaFoldDB" id="A0A8J5MSF7"/>
<name>A0A8J5MSF7_HOMAM</name>
<evidence type="ECO:0000313" key="3">
    <source>
        <dbReference type="Proteomes" id="UP000747542"/>
    </source>
</evidence>
<comment type="caution">
    <text evidence="2">The sequence shown here is derived from an EMBL/GenBank/DDBJ whole genome shotgun (WGS) entry which is preliminary data.</text>
</comment>
<proteinExistence type="predicted"/>
<reference evidence="2" key="1">
    <citation type="journal article" date="2021" name="Sci. Adv.">
        <title>The American lobster genome reveals insights on longevity, neural, and immune adaptations.</title>
        <authorList>
            <person name="Polinski J.M."/>
            <person name="Zimin A.V."/>
            <person name="Clark K.F."/>
            <person name="Kohn A.B."/>
            <person name="Sadowski N."/>
            <person name="Timp W."/>
            <person name="Ptitsyn A."/>
            <person name="Khanna P."/>
            <person name="Romanova D.Y."/>
            <person name="Williams P."/>
            <person name="Greenwood S.J."/>
            <person name="Moroz L.L."/>
            <person name="Walt D.R."/>
            <person name="Bodnar A.G."/>
        </authorList>
    </citation>
    <scope>NUCLEOTIDE SEQUENCE</scope>
    <source>
        <strain evidence="2">GMGI-L3</strain>
    </source>
</reference>
<keyword evidence="3" id="KW-1185">Reference proteome</keyword>
<dbReference type="PANTHER" id="PTHR32026">
    <property type="entry name" value="METHYLTRANSFERASE-LIKE PROTEIN 24"/>
    <property type="match status" value="1"/>
</dbReference>
<dbReference type="GO" id="GO:0032259">
    <property type="term" value="P:methylation"/>
    <property type="evidence" value="ECO:0007669"/>
    <property type="project" value="UniProtKB-KW"/>
</dbReference>
<dbReference type="Pfam" id="PF13383">
    <property type="entry name" value="Methyltransf_22"/>
    <property type="match status" value="1"/>
</dbReference>
<feature type="domain" description="Methyltransferase" evidence="1">
    <location>
        <begin position="12"/>
        <end position="159"/>
    </location>
</feature>
<keyword evidence="2" id="KW-0489">Methyltransferase</keyword>
<keyword evidence="2" id="KW-0808">Transferase</keyword>
<dbReference type="Proteomes" id="UP000747542">
    <property type="component" value="Unassembled WGS sequence"/>
</dbReference>
<sequence length="242" mass="28285">MCFTPALESIEEFFTYIRTPTAHCRTSARLGGVKTRQGVYNLKWVCLDSKYHIKRDSCLVFSFGMDSNGEFENDIMRLVGCKVYVFDPSITQDTHTINIHVLDVGVADYTGTMLIGWRFYPVDRYENLLLSLALENSVVDYLKIDIDGSELRFLRDIFTTTPYLPKKIKQLGMVIHPGKYSGESIRALDMFQDLWKYFKLLECYGFSLIFSNLNDVPSEQYTWEGQRQSRSYELVWVHNRYY</sequence>
<organism evidence="2 3">
    <name type="scientific">Homarus americanus</name>
    <name type="common">American lobster</name>
    <dbReference type="NCBI Taxonomy" id="6706"/>
    <lineage>
        <taxon>Eukaryota</taxon>
        <taxon>Metazoa</taxon>
        <taxon>Ecdysozoa</taxon>
        <taxon>Arthropoda</taxon>
        <taxon>Crustacea</taxon>
        <taxon>Multicrustacea</taxon>
        <taxon>Malacostraca</taxon>
        <taxon>Eumalacostraca</taxon>
        <taxon>Eucarida</taxon>
        <taxon>Decapoda</taxon>
        <taxon>Pleocyemata</taxon>
        <taxon>Astacidea</taxon>
        <taxon>Nephropoidea</taxon>
        <taxon>Nephropidae</taxon>
        <taxon>Homarus</taxon>
    </lineage>
</organism>